<dbReference type="InterPro" id="IPR027417">
    <property type="entry name" value="P-loop_NTPase"/>
</dbReference>
<proteinExistence type="predicted"/>
<dbReference type="Gene3D" id="3.30.420.280">
    <property type="match status" value="1"/>
</dbReference>
<accession>A0A2Z5H3D5</accession>
<reference evidence="2" key="1">
    <citation type="submission" date="2018-05" db="EMBL/GenBank/DDBJ databases">
        <title>Exploring Bacteriophages for Innovative Applications.</title>
        <authorList>
            <person name="Olsen N.S."/>
            <person name="Kot W."/>
            <person name="Hansen L.H."/>
        </authorList>
    </citation>
    <scope>NUCLEOTIDE SEQUENCE [LARGE SCALE GENOMIC DNA]</scope>
</reference>
<dbReference type="Gene3D" id="3.40.50.300">
    <property type="entry name" value="P-loop containing nucleotide triphosphate hydrolases"/>
    <property type="match status" value="1"/>
</dbReference>
<sequence length="539" mass="61407">MSLILPNTNPDSPERIIWTPENANVIWQPIPDTSQELALDTRAHHTLYTGARGPGKTDTQLMRFRRRVGLGYGVFWRGVIFDREYKNLDDLINKSKRWFYAFKDGAKFLESASSLKWVWPTGEELLFRVAKNPDDYWNYHGQEFPFIGWNELTKYPTGELYNMMMSTNRSSFTPEKDSPCIDGDHYEATGEIIFVEEGPVYEIPPIPLEVFSTCNPYGAGHNWVKRRFIDPAPYGTMVENSVEVFDPKTKKEITVTKTQVAIFGSYVENIYLSPEYVAELNSEKDENRRKAWLLGDWDIVAGGALDDVWNKQTVIVPRFVVPKSWRIDRSFDWGSSHPFSVGWWAEANGEEATIVFPDGTTKKFCPPAGSLVRIFEWYGTKEIGTNKGLKMSSRKVAEGIRDIEIALMTNGWIQSQPWPGPADNQIRNVTDDETETIEKKMSSVGIRWTESDKSPGSRKIGLELVRERLEATSTGEHKGLYIMDCCRAAISILPTLPRDSKILDDVDTDSEDHVYDEVRYRVLAGNNRAATAIKLVRPS</sequence>
<dbReference type="KEGG" id="vg:79513867"/>
<name>A0A2Z5H3D5_9CAUD</name>
<protein>
    <submittedName>
        <fullName evidence="1">Terminase large subunit</fullName>
    </submittedName>
</protein>
<keyword evidence="2" id="KW-1185">Reference proteome</keyword>
<evidence type="ECO:0000313" key="1">
    <source>
        <dbReference type="EMBL" id="AXC34275.1"/>
    </source>
</evidence>
<dbReference type="Proteomes" id="UP000252726">
    <property type="component" value="Segment"/>
</dbReference>
<dbReference type="RefSeq" id="YP_010731746.1">
    <property type="nucleotide sequence ID" value="NC_072811.1"/>
</dbReference>
<dbReference type="EMBL" id="MH362766">
    <property type="protein sequence ID" value="AXC34275.1"/>
    <property type="molecule type" value="Genomic_DNA"/>
</dbReference>
<dbReference type="GeneID" id="79513867"/>
<organism evidence="1 2">
    <name type="scientific">Escherichia phage Halfdan</name>
    <dbReference type="NCBI Taxonomy" id="2234092"/>
    <lineage>
        <taxon>Viruses</taxon>
        <taxon>Duplodnaviria</taxon>
        <taxon>Heunggongvirae</taxon>
        <taxon>Uroviricota</taxon>
        <taxon>Caudoviricetes</taxon>
        <taxon>Halfdanvirus</taxon>
        <taxon>Halfdanvirus halfdan</taxon>
    </lineage>
</organism>
<evidence type="ECO:0000313" key="2">
    <source>
        <dbReference type="Proteomes" id="UP000252726"/>
    </source>
</evidence>